<dbReference type="EMBL" id="JAJJMB010008995">
    <property type="protein sequence ID" value="KAI3917405.1"/>
    <property type="molecule type" value="Genomic_DNA"/>
</dbReference>
<gene>
    <name evidence="4" type="ORF">MKW98_027324</name>
</gene>
<keyword evidence="5" id="KW-1185">Reference proteome</keyword>
<sequence>MASSIISFLLPFVFASFSNVQIPITSSNPPSIFFDIERDPTTLQYMIKINQGTPRADVKLVLDLGGKLPWMRCDKGYNSSTYQAVKCASPQCSSANKPAVSTSELCNGTSNACSIYTSSPVTRSVRKGELISDLVIILERLFGDHDFIRPTSLYL</sequence>
<dbReference type="InterPro" id="IPR001461">
    <property type="entry name" value="Aspartic_peptidase_A1"/>
</dbReference>
<name>A0AAD4SSG2_9MAGN</name>
<accession>A0AAD4SSG2</accession>
<proteinExistence type="inferred from homology"/>
<dbReference type="InterPro" id="IPR033121">
    <property type="entry name" value="PEPTIDASE_A1"/>
</dbReference>
<evidence type="ECO:0000313" key="4">
    <source>
        <dbReference type="EMBL" id="KAI3917405.1"/>
    </source>
</evidence>
<feature type="domain" description="Peptidase A1" evidence="3">
    <location>
        <begin position="45"/>
        <end position="155"/>
    </location>
</feature>
<dbReference type="GO" id="GO:0006508">
    <property type="term" value="P:proteolysis"/>
    <property type="evidence" value="ECO:0007669"/>
    <property type="project" value="InterPro"/>
</dbReference>
<dbReference type="PANTHER" id="PTHR47965">
    <property type="entry name" value="ASPARTYL PROTEASE-RELATED"/>
    <property type="match status" value="1"/>
</dbReference>
<dbReference type="Gene3D" id="2.40.70.10">
    <property type="entry name" value="Acid Proteases"/>
    <property type="match status" value="1"/>
</dbReference>
<dbReference type="InterPro" id="IPR032861">
    <property type="entry name" value="TAXi_N"/>
</dbReference>
<comment type="similarity">
    <text evidence="1">Belongs to the peptidase A1 family.</text>
</comment>
<dbReference type="PROSITE" id="PS51767">
    <property type="entry name" value="PEPTIDASE_A1"/>
    <property type="match status" value="1"/>
</dbReference>
<reference evidence="4" key="1">
    <citation type="submission" date="2022-04" db="EMBL/GenBank/DDBJ databases">
        <title>A functionally conserved STORR gene fusion in Papaver species that diverged 16.8 million years ago.</title>
        <authorList>
            <person name="Catania T."/>
        </authorList>
    </citation>
    <scope>NUCLEOTIDE SEQUENCE</scope>
    <source>
        <strain evidence="4">S-188037</strain>
    </source>
</reference>
<dbReference type="SUPFAM" id="SSF50630">
    <property type="entry name" value="Acid proteases"/>
    <property type="match status" value="1"/>
</dbReference>
<dbReference type="Proteomes" id="UP001202328">
    <property type="component" value="Unassembled WGS sequence"/>
</dbReference>
<evidence type="ECO:0000256" key="1">
    <source>
        <dbReference type="ARBA" id="ARBA00007447"/>
    </source>
</evidence>
<keyword evidence="2" id="KW-0732">Signal</keyword>
<dbReference type="AlphaFoldDB" id="A0AAD4SSG2"/>
<dbReference type="PANTHER" id="PTHR47965:SF103">
    <property type="entry name" value="EUKARYOTIC ASPARTYL PROTEASE FAMILY PROTEIN"/>
    <property type="match status" value="1"/>
</dbReference>
<dbReference type="InterPro" id="IPR021109">
    <property type="entry name" value="Peptidase_aspartic_dom_sf"/>
</dbReference>
<feature type="signal peptide" evidence="2">
    <location>
        <begin position="1"/>
        <end position="15"/>
    </location>
</feature>
<dbReference type="Pfam" id="PF14543">
    <property type="entry name" value="TAXi_N"/>
    <property type="match status" value="1"/>
</dbReference>
<evidence type="ECO:0000256" key="2">
    <source>
        <dbReference type="SAM" id="SignalP"/>
    </source>
</evidence>
<organism evidence="4 5">
    <name type="scientific">Papaver atlanticum</name>
    <dbReference type="NCBI Taxonomy" id="357466"/>
    <lineage>
        <taxon>Eukaryota</taxon>
        <taxon>Viridiplantae</taxon>
        <taxon>Streptophyta</taxon>
        <taxon>Embryophyta</taxon>
        <taxon>Tracheophyta</taxon>
        <taxon>Spermatophyta</taxon>
        <taxon>Magnoliopsida</taxon>
        <taxon>Ranunculales</taxon>
        <taxon>Papaveraceae</taxon>
        <taxon>Papaveroideae</taxon>
        <taxon>Papaver</taxon>
    </lineage>
</organism>
<dbReference type="GO" id="GO:0004190">
    <property type="term" value="F:aspartic-type endopeptidase activity"/>
    <property type="evidence" value="ECO:0007669"/>
    <property type="project" value="InterPro"/>
</dbReference>
<evidence type="ECO:0000313" key="5">
    <source>
        <dbReference type="Proteomes" id="UP001202328"/>
    </source>
</evidence>
<evidence type="ECO:0000259" key="3">
    <source>
        <dbReference type="PROSITE" id="PS51767"/>
    </source>
</evidence>
<comment type="caution">
    <text evidence="4">The sequence shown here is derived from an EMBL/GenBank/DDBJ whole genome shotgun (WGS) entry which is preliminary data.</text>
</comment>
<feature type="chain" id="PRO_5041924724" description="Peptidase A1 domain-containing protein" evidence="2">
    <location>
        <begin position="16"/>
        <end position="155"/>
    </location>
</feature>
<protein>
    <recommendedName>
        <fullName evidence="3">Peptidase A1 domain-containing protein</fullName>
    </recommendedName>
</protein>